<dbReference type="KEGG" id="bww:bwei_2376"/>
<accession>A0AAP7WFR3</accession>
<reference evidence="2 3" key="1">
    <citation type="submission" date="2016-12" db="EMBL/GenBank/DDBJ databases">
        <title>Genome Sequences of Twelve Sporeforming Bacillus Species Isolated from Foods.</title>
        <authorList>
            <person name="De Jong A."/>
            <person name="Holsappel S."/>
            <person name="Kuipers O.P."/>
        </authorList>
    </citation>
    <scope>NUCLEOTIDE SEQUENCE [LARGE SCALE GENOMIC DNA]</scope>
    <source>
        <strain evidence="2 3">S3E15</strain>
    </source>
</reference>
<feature type="transmembrane region" description="Helical" evidence="1">
    <location>
        <begin position="12"/>
        <end position="40"/>
    </location>
</feature>
<sequence>MRNKFFYTNDKFHFMFCFIDLLLITYVLLFYIFVVISFIYA</sequence>
<evidence type="ECO:0000313" key="3">
    <source>
        <dbReference type="Proteomes" id="UP000194131"/>
    </source>
</evidence>
<dbReference type="Proteomes" id="UP000194131">
    <property type="component" value="Unassembled WGS sequence"/>
</dbReference>
<name>A0AAP7WFR3_BACMY</name>
<proteinExistence type="predicted"/>
<organism evidence="2 3">
    <name type="scientific">Bacillus mycoides</name>
    <dbReference type="NCBI Taxonomy" id="1405"/>
    <lineage>
        <taxon>Bacteria</taxon>
        <taxon>Bacillati</taxon>
        <taxon>Bacillota</taxon>
        <taxon>Bacilli</taxon>
        <taxon>Bacillales</taxon>
        <taxon>Bacillaceae</taxon>
        <taxon>Bacillus</taxon>
        <taxon>Bacillus cereus group</taxon>
    </lineage>
</organism>
<dbReference type="AlphaFoldDB" id="A0AAP7WFR3"/>
<keyword evidence="1" id="KW-1133">Transmembrane helix</keyword>
<keyword evidence="1" id="KW-0472">Membrane</keyword>
<evidence type="ECO:0000313" key="2">
    <source>
        <dbReference type="EMBL" id="OSX96999.1"/>
    </source>
</evidence>
<evidence type="ECO:0000256" key="1">
    <source>
        <dbReference type="SAM" id="Phobius"/>
    </source>
</evidence>
<comment type="caution">
    <text evidence="2">The sequence shown here is derived from an EMBL/GenBank/DDBJ whole genome shotgun (WGS) entry which is preliminary data.</text>
</comment>
<protein>
    <submittedName>
        <fullName evidence="2">Uncharacterized protein</fullName>
    </submittedName>
</protein>
<dbReference type="EMBL" id="MRWU01000001">
    <property type="protein sequence ID" value="OSX96999.1"/>
    <property type="molecule type" value="Genomic_DNA"/>
</dbReference>
<gene>
    <name evidence="2" type="ORF">S3E15_00630</name>
</gene>
<keyword evidence="1" id="KW-0812">Transmembrane</keyword>